<dbReference type="Proteomes" id="UP001057402">
    <property type="component" value="Chromosome 7"/>
</dbReference>
<comment type="caution">
    <text evidence="1">The sequence shown here is derived from an EMBL/GenBank/DDBJ whole genome shotgun (WGS) entry which is preliminary data.</text>
</comment>
<sequence>MGQGVLRLLQILFGCFIYAFLPVSSRILLLHNLFCRKRVGLHLLVIALFLWTLITLLVIHRNGILGPHLCLFANSSKPRDQDLRIDITKHRNPLLLRVDFRLQHA</sequence>
<dbReference type="EMBL" id="CM042886">
    <property type="protein sequence ID" value="KAI4342184.1"/>
    <property type="molecule type" value="Genomic_DNA"/>
</dbReference>
<evidence type="ECO:0000313" key="2">
    <source>
        <dbReference type="Proteomes" id="UP001057402"/>
    </source>
</evidence>
<protein>
    <submittedName>
        <fullName evidence="1">Uncharacterized protein</fullName>
    </submittedName>
</protein>
<reference evidence="2" key="1">
    <citation type="journal article" date="2023" name="Front. Plant Sci.">
        <title>Chromosomal-level genome assembly of Melastoma candidum provides insights into trichome evolution.</title>
        <authorList>
            <person name="Zhong Y."/>
            <person name="Wu W."/>
            <person name="Sun C."/>
            <person name="Zou P."/>
            <person name="Liu Y."/>
            <person name="Dai S."/>
            <person name="Zhou R."/>
        </authorList>
    </citation>
    <scope>NUCLEOTIDE SEQUENCE [LARGE SCALE GENOMIC DNA]</scope>
</reference>
<evidence type="ECO:0000313" key="1">
    <source>
        <dbReference type="EMBL" id="KAI4342184.1"/>
    </source>
</evidence>
<organism evidence="1 2">
    <name type="scientific">Melastoma candidum</name>
    <dbReference type="NCBI Taxonomy" id="119954"/>
    <lineage>
        <taxon>Eukaryota</taxon>
        <taxon>Viridiplantae</taxon>
        <taxon>Streptophyta</taxon>
        <taxon>Embryophyta</taxon>
        <taxon>Tracheophyta</taxon>
        <taxon>Spermatophyta</taxon>
        <taxon>Magnoliopsida</taxon>
        <taxon>eudicotyledons</taxon>
        <taxon>Gunneridae</taxon>
        <taxon>Pentapetalae</taxon>
        <taxon>rosids</taxon>
        <taxon>malvids</taxon>
        <taxon>Myrtales</taxon>
        <taxon>Melastomataceae</taxon>
        <taxon>Melastomatoideae</taxon>
        <taxon>Melastomateae</taxon>
        <taxon>Melastoma</taxon>
    </lineage>
</organism>
<proteinExistence type="predicted"/>
<name>A0ACB9P310_9MYRT</name>
<gene>
    <name evidence="1" type="ORF">MLD38_026835</name>
</gene>
<accession>A0ACB9P310</accession>
<keyword evidence="2" id="KW-1185">Reference proteome</keyword>